<comment type="caution">
    <text evidence="2">The sequence shown here is derived from an EMBL/GenBank/DDBJ whole genome shotgun (WGS) entry which is preliminary data.</text>
</comment>
<evidence type="ECO:0000313" key="2">
    <source>
        <dbReference type="EMBL" id="KRT58587.1"/>
    </source>
</evidence>
<dbReference type="AlphaFoldDB" id="A0A0T5Z738"/>
<reference evidence="2 3" key="1">
    <citation type="submission" date="2015-11" db="EMBL/GenBank/DDBJ databases">
        <title>The genome of Candidatus Endoriftia persephone in Ridgeia piscesae and population structure of the North Eastern Pacific vestimentiferan symbionts.</title>
        <authorList>
            <person name="Perez M."/>
            <person name="Juniper K.S."/>
        </authorList>
    </citation>
    <scope>NUCLEOTIDE SEQUENCE [LARGE SCALE GENOMIC DNA]</scope>
    <source>
        <strain evidence="2">Ind10</strain>
    </source>
</reference>
<evidence type="ECO:0000259" key="1">
    <source>
        <dbReference type="Pfam" id="PF19310"/>
    </source>
</evidence>
<dbReference type="InterPro" id="IPR045666">
    <property type="entry name" value="OpdA_N"/>
</dbReference>
<dbReference type="PATRIC" id="fig|54398.4.peg.859"/>
<feature type="domain" description="Oligopeptidase A N-terminal" evidence="1">
    <location>
        <begin position="27"/>
        <end position="146"/>
    </location>
</feature>
<dbReference type="Proteomes" id="UP000051276">
    <property type="component" value="Unassembled WGS sequence"/>
</dbReference>
<proteinExistence type="predicted"/>
<dbReference type="PANTHER" id="PTHR11804">
    <property type="entry name" value="PROTEASE M3 THIMET OLIGOPEPTIDASE-RELATED"/>
    <property type="match status" value="1"/>
</dbReference>
<dbReference type="EMBL" id="LMXI01000310">
    <property type="protein sequence ID" value="KRT58587.1"/>
    <property type="molecule type" value="Genomic_DNA"/>
</dbReference>
<dbReference type="SUPFAM" id="SSF55486">
    <property type="entry name" value="Metalloproteases ('zincins'), catalytic domain"/>
    <property type="match status" value="1"/>
</dbReference>
<dbReference type="GO" id="GO:0006508">
    <property type="term" value="P:proteolysis"/>
    <property type="evidence" value="ECO:0007669"/>
    <property type="project" value="InterPro"/>
</dbReference>
<dbReference type="PANTHER" id="PTHR11804:SF84">
    <property type="entry name" value="SACCHAROLYSIN"/>
    <property type="match status" value="1"/>
</dbReference>
<protein>
    <recommendedName>
        <fullName evidence="1">Oligopeptidase A N-terminal domain-containing protein</fullName>
    </recommendedName>
</protein>
<organism evidence="2 3">
    <name type="scientific">endosymbiont of Ridgeia piscesae</name>
    <dbReference type="NCBI Taxonomy" id="54398"/>
    <lineage>
        <taxon>Bacteria</taxon>
        <taxon>Pseudomonadati</taxon>
        <taxon>Pseudomonadota</taxon>
        <taxon>Gammaproteobacteria</taxon>
        <taxon>sulfur-oxidizing symbionts</taxon>
    </lineage>
</organism>
<evidence type="ECO:0000313" key="3">
    <source>
        <dbReference type="Proteomes" id="UP000051276"/>
    </source>
</evidence>
<name>A0A0T5Z738_9GAMM</name>
<dbReference type="InterPro" id="IPR045090">
    <property type="entry name" value="Pept_M3A_M3B"/>
</dbReference>
<feature type="non-terminal residue" evidence="2">
    <location>
        <position position="187"/>
    </location>
</feature>
<dbReference type="GO" id="GO:0004222">
    <property type="term" value="F:metalloendopeptidase activity"/>
    <property type="evidence" value="ECO:0007669"/>
    <property type="project" value="InterPro"/>
</dbReference>
<dbReference type="Pfam" id="PF19310">
    <property type="entry name" value="TOP_N"/>
    <property type="match status" value="1"/>
</dbReference>
<dbReference type="GO" id="GO:0006518">
    <property type="term" value="P:peptide metabolic process"/>
    <property type="evidence" value="ECO:0007669"/>
    <property type="project" value="TreeGrafter"/>
</dbReference>
<dbReference type="Gene3D" id="1.10.1370.40">
    <property type="match status" value="1"/>
</dbReference>
<sequence>MSNALLEMEGLPAFSRITPDLVEPAIDQLLAHNRAETERLLRQPKPFTWGNLIEPLEILDDQLSRAWSPVSHMNSVVNNDALRAAYNACLPKLSEYGTEMGQNAKLCAAYKAVAEEDTSLDPVQRKLLDNALKDFHLSGVDLPEAEKSRFKAISQQLSQLTSKYEENLLDATNAWSKRIDDPEALVA</sequence>
<gene>
    <name evidence="2" type="ORF">Ga0076813_13841</name>
</gene>
<accession>A0A0T5Z738</accession>